<dbReference type="PANTHER" id="PTHR36194:SF1">
    <property type="entry name" value="S-LAYER-LIKE PROTEIN"/>
    <property type="match status" value="1"/>
</dbReference>
<gene>
    <name evidence="3" type="ORF">DK846_09420</name>
</gene>
<dbReference type="GO" id="GO:0030246">
    <property type="term" value="F:carbohydrate binding"/>
    <property type="evidence" value="ECO:0007669"/>
    <property type="project" value="InterPro"/>
</dbReference>
<feature type="compositionally biased region" description="Polar residues" evidence="1">
    <location>
        <begin position="63"/>
        <end position="124"/>
    </location>
</feature>
<dbReference type="PANTHER" id="PTHR36194">
    <property type="entry name" value="S-LAYER-LIKE PROTEIN"/>
    <property type="match status" value="1"/>
</dbReference>
<protein>
    <recommendedName>
        <fullName evidence="2">PEGA domain-containing protein</fullName>
    </recommendedName>
</protein>
<evidence type="ECO:0000313" key="4">
    <source>
        <dbReference type="Proteomes" id="UP000245657"/>
    </source>
</evidence>
<feature type="compositionally biased region" description="Polar residues" evidence="1">
    <location>
        <begin position="32"/>
        <end position="56"/>
    </location>
</feature>
<evidence type="ECO:0000256" key="1">
    <source>
        <dbReference type="SAM" id="MobiDB-lite"/>
    </source>
</evidence>
<keyword evidence="4" id="KW-1185">Reference proteome</keyword>
<dbReference type="InterPro" id="IPR013784">
    <property type="entry name" value="Carb-bd-like_fold"/>
</dbReference>
<feature type="compositionally biased region" description="Low complexity" evidence="1">
    <location>
        <begin position="148"/>
        <end position="163"/>
    </location>
</feature>
<dbReference type="InterPro" id="IPR013229">
    <property type="entry name" value="PEGA"/>
</dbReference>
<feature type="region of interest" description="Disordered" evidence="1">
    <location>
        <begin position="32"/>
        <end position="125"/>
    </location>
</feature>
<dbReference type="Pfam" id="PF08308">
    <property type="entry name" value="PEGA"/>
    <property type="match status" value="2"/>
</dbReference>
<dbReference type="SUPFAM" id="SSF49452">
    <property type="entry name" value="Starch-binding domain-like"/>
    <property type="match status" value="1"/>
</dbReference>
<dbReference type="Gene3D" id="2.60.40.1120">
    <property type="entry name" value="Carboxypeptidase-like, regulatory domain"/>
    <property type="match status" value="1"/>
</dbReference>
<evidence type="ECO:0000313" key="3">
    <source>
        <dbReference type="EMBL" id="PWR72193.1"/>
    </source>
</evidence>
<comment type="caution">
    <text evidence="3">The sequence shown here is derived from an EMBL/GenBank/DDBJ whole genome shotgun (WGS) entry which is preliminary data.</text>
</comment>
<evidence type="ECO:0000259" key="2">
    <source>
        <dbReference type="Pfam" id="PF08308"/>
    </source>
</evidence>
<dbReference type="AlphaFoldDB" id="A0A2V2NA95"/>
<reference evidence="3 4" key="1">
    <citation type="submission" date="2018-05" db="EMBL/GenBank/DDBJ databases">
        <title>Draft genome of Methanospirillum lacunae Ki8-1.</title>
        <authorList>
            <person name="Dueholm M.S."/>
            <person name="Nielsen P.H."/>
            <person name="Bakmann L.F."/>
            <person name="Otzen D.E."/>
        </authorList>
    </citation>
    <scope>NUCLEOTIDE SEQUENCE [LARGE SCALE GENOMIC DNA]</scope>
    <source>
        <strain evidence="3 4">Ki8-1</strain>
    </source>
</reference>
<feature type="region of interest" description="Disordered" evidence="1">
    <location>
        <begin position="139"/>
        <end position="171"/>
    </location>
</feature>
<feature type="domain" description="PEGA" evidence="2">
    <location>
        <begin position="183"/>
        <end position="251"/>
    </location>
</feature>
<organism evidence="3 4">
    <name type="scientific">Methanospirillum lacunae</name>
    <dbReference type="NCBI Taxonomy" id="668570"/>
    <lineage>
        <taxon>Archaea</taxon>
        <taxon>Methanobacteriati</taxon>
        <taxon>Methanobacteriota</taxon>
        <taxon>Stenosarchaea group</taxon>
        <taxon>Methanomicrobia</taxon>
        <taxon>Methanomicrobiales</taxon>
        <taxon>Methanospirillaceae</taxon>
        <taxon>Methanospirillum</taxon>
    </lineage>
</organism>
<feature type="domain" description="PEGA" evidence="2">
    <location>
        <begin position="260"/>
        <end position="327"/>
    </location>
</feature>
<sequence>MFKMKQSAYVTVILILVVLFSSLVSAEEMNFQKNPGDQIHPNMTTGTSEDIVSGSKNLGPGQQGEQRGKQNIGQSSPDPINTGVPGSQTGESPVSEANPQTTRQTAPLQNEQTVNQMPQENPTQGEKLGTIIKEPVQTSNPAQKVPEQKQSQAQPIQQQPDSQYHNIPFPQSYPVFKQDHAAIQVTSSPAGAYVYLDGSYKGITPSSGYLEISDLSPGSYTIHLTLTGYSDYTTEILLSRNEVSTISADLTLSYVSSEYGALSVQSNPSGAGVYLDNEYKGITPVTLQGVRVGSHSVLIKTDGYSSYNGDVNIIPDQASGLSVTLTPIVTQAQTQEPAPTLPSAPAPTKSPVSPLIVVGGLAIAGIKLAIQKKQ</sequence>
<proteinExistence type="predicted"/>
<accession>A0A2V2NA95</accession>
<dbReference type="Proteomes" id="UP000245657">
    <property type="component" value="Unassembled WGS sequence"/>
</dbReference>
<dbReference type="EMBL" id="QGMY01000007">
    <property type="protein sequence ID" value="PWR72193.1"/>
    <property type="molecule type" value="Genomic_DNA"/>
</dbReference>
<name>A0A2V2NA95_9EURY</name>